<evidence type="ECO:0000313" key="1">
    <source>
        <dbReference type="EMBL" id="MDO6357529.1"/>
    </source>
</evidence>
<dbReference type="EMBL" id="JAUONL010000004">
    <property type="protein sequence ID" value="MDO6357529.1"/>
    <property type="molecule type" value="Genomic_DNA"/>
</dbReference>
<reference evidence="1" key="1">
    <citation type="submission" date="2023-07" db="EMBL/GenBank/DDBJ databases">
        <title>Whole Genome Sequencing of Colonoscopy isolates.</title>
        <authorList>
            <person name="Surve S.V."/>
            <person name="Valls R.A."/>
            <person name="Barrak K.E."/>
            <person name="Gardner T.B."/>
            <person name="O'Toole G.A."/>
        </authorList>
    </citation>
    <scope>NUCLEOTIDE SEQUENCE</scope>
    <source>
        <strain evidence="1">GP0119</strain>
    </source>
</reference>
<protein>
    <submittedName>
        <fullName evidence="1">Uncharacterized protein</fullName>
    </submittedName>
</protein>
<organism evidence="1 2">
    <name type="scientific">Bacteroides caccae</name>
    <dbReference type="NCBI Taxonomy" id="47678"/>
    <lineage>
        <taxon>Bacteria</taxon>
        <taxon>Pseudomonadati</taxon>
        <taxon>Bacteroidota</taxon>
        <taxon>Bacteroidia</taxon>
        <taxon>Bacteroidales</taxon>
        <taxon>Bacteroidaceae</taxon>
        <taxon>Bacteroides</taxon>
    </lineage>
</organism>
<dbReference type="RefSeq" id="WP_303447255.1">
    <property type="nucleotide sequence ID" value="NZ_JAUONJ010000006.1"/>
</dbReference>
<name>A0AAW7WLE6_9BACE</name>
<dbReference type="AlphaFoldDB" id="A0AAW7WLE6"/>
<evidence type="ECO:0000313" key="2">
    <source>
        <dbReference type="Proteomes" id="UP001170023"/>
    </source>
</evidence>
<dbReference type="Proteomes" id="UP001170023">
    <property type="component" value="Unassembled WGS sequence"/>
</dbReference>
<comment type="caution">
    <text evidence="1">The sequence shown here is derived from an EMBL/GenBank/DDBJ whole genome shotgun (WGS) entry which is preliminary data.</text>
</comment>
<gene>
    <name evidence="1" type="ORF">Q4469_07480</name>
</gene>
<accession>A0AAW7WLE6</accession>
<sequence>MKAVDEIVEKLRNKKYLFLGSVKDAINIHISNKSWQDCLTIVLRNSNGTISSTWYPSEVMDGYTPRFMAFLRKKPYKGYTVDSVLTDSVIDLVTSKFSSFYKDNSDCISQPLLKQLLKDHVFVEQLSKQVVEISEGALPSAIKSQLASVIIHHLENSMNVNIAQTCGHVIATSTTQIMAVAATLPISKAMIAVMAKSMTVFMKAAIAKVLASTAMKP</sequence>
<proteinExistence type="predicted"/>